<gene>
    <name evidence="2" type="ORF">Tsubulata_049116</name>
</gene>
<proteinExistence type="predicted"/>
<dbReference type="AlphaFoldDB" id="A0A9Q0JIX7"/>
<sequence>MQFFRRLWTMPVELGLTVPLPIKMVPVSNLTLSGLIALTPLTATSRRRANLQAPVILLAQLLSPPVTPAQMAVLTRLPSAGTSTTTPVTTTPSTNTPTTTTPSTTTPSSTTPTTTSPYSTTPNGVLGGGIGTGMGPSGAGINTDITDAGLKLQSTSLASFFLTLSVSGLMLLWG</sequence>
<evidence type="ECO:0000313" key="2">
    <source>
        <dbReference type="EMBL" id="KAJ4842837.1"/>
    </source>
</evidence>
<reference evidence="2" key="2">
    <citation type="journal article" date="2023" name="Plants (Basel)">
        <title>Annotation of the Turnera subulata (Passifloraceae) Draft Genome Reveals the S-Locus Evolved after the Divergence of Turneroideae from Passifloroideae in a Stepwise Manner.</title>
        <authorList>
            <person name="Henning P.M."/>
            <person name="Roalson E.H."/>
            <person name="Mir W."/>
            <person name="McCubbin A.G."/>
            <person name="Shore J.S."/>
        </authorList>
    </citation>
    <scope>NUCLEOTIDE SEQUENCE</scope>
    <source>
        <strain evidence="2">F60SS</strain>
    </source>
</reference>
<evidence type="ECO:0000313" key="3">
    <source>
        <dbReference type="Proteomes" id="UP001141552"/>
    </source>
</evidence>
<dbReference type="Proteomes" id="UP001141552">
    <property type="component" value="Unassembled WGS sequence"/>
</dbReference>
<reference evidence="2" key="1">
    <citation type="submission" date="2022-02" db="EMBL/GenBank/DDBJ databases">
        <authorList>
            <person name="Henning P.M."/>
            <person name="McCubbin A.G."/>
            <person name="Shore J.S."/>
        </authorList>
    </citation>
    <scope>NUCLEOTIDE SEQUENCE</scope>
    <source>
        <strain evidence="2">F60SS</strain>
        <tissue evidence="2">Leaves</tissue>
    </source>
</reference>
<feature type="region of interest" description="Disordered" evidence="1">
    <location>
        <begin position="77"/>
        <end position="122"/>
    </location>
</feature>
<feature type="compositionally biased region" description="Low complexity" evidence="1">
    <location>
        <begin position="82"/>
        <end position="122"/>
    </location>
</feature>
<protein>
    <submittedName>
        <fullName evidence="2">Uncharacterized protein</fullName>
    </submittedName>
</protein>
<accession>A0A9Q0JIX7</accession>
<dbReference type="EMBL" id="JAKUCV010002381">
    <property type="protein sequence ID" value="KAJ4842837.1"/>
    <property type="molecule type" value="Genomic_DNA"/>
</dbReference>
<keyword evidence="3" id="KW-1185">Reference proteome</keyword>
<evidence type="ECO:0000256" key="1">
    <source>
        <dbReference type="SAM" id="MobiDB-lite"/>
    </source>
</evidence>
<comment type="caution">
    <text evidence="2">The sequence shown here is derived from an EMBL/GenBank/DDBJ whole genome shotgun (WGS) entry which is preliminary data.</text>
</comment>
<organism evidence="2 3">
    <name type="scientific">Turnera subulata</name>
    <dbReference type="NCBI Taxonomy" id="218843"/>
    <lineage>
        <taxon>Eukaryota</taxon>
        <taxon>Viridiplantae</taxon>
        <taxon>Streptophyta</taxon>
        <taxon>Embryophyta</taxon>
        <taxon>Tracheophyta</taxon>
        <taxon>Spermatophyta</taxon>
        <taxon>Magnoliopsida</taxon>
        <taxon>eudicotyledons</taxon>
        <taxon>Gunneridae</taxon>
        <taxon>Pentapetalae</taxon>
        <taxon>rosids</taxon>
        <taxon>fabids</taxon>
        <taxon>Malpighiales</taxon>
        <taxon>Passifloraceae</taxon>
        <taxon>Turnera</taxon>
    </lineage>
</organism>
<name>A0A9Q0JIX7_9ROSI</name>